<evidence type="ECO:0000313" key="1">
    <source>
        <dbReference type="EMBL" id="KPJ53405.1"/>
    </source>
</evidence>
<gene>
    <name evidence="1" type="ORF">AMJ39_04890</name>
</gene>
<sequence length="244" mass="26044">MSTSGAGIAQLARAELAFFYSELFGLDDLRLVAITYGGPGPVGKMGAGFRSFGGSTYREDVLWLGSGWMVGERVALGGAVKLMYLVIAGYGEEMIGGADVGIQTWPAGEESFALGMWIENVDGPSIRSAGERLPAAAHVGFHWRPTGQLLVAGEIFQERGFDPQYRVGQEISISPLVTLRAGIRTDPASFSAGLSVGNEQVVFDYAWRSHPVLGATQMAGVRIFFGMKDRDETGAGDRSPGEEE</sequence>
<dbReference type="Proteomes" id="UP000052008">
    <property type="component" value="Unassembled WGS sequence"/>
</dbReference>
<dbReference type="EMBL" id="LIZS01000020">
    <property type="protein sequence ID" value="KPJ53405.1"/>
    <property type="molecule type" value="Genomic_DNA"/>
</dbReference>
<organism evidence="1 2">
    <name type="scientific">candidate division TA06 bacterium DG_24</name>
    <dbReference type="NCBI Taxonomy" id="1703770"/>
    <lineage>
        <taxon>Bacteria</taxon>
        <taxon>Bacteria division TA06</taxon>
    </lineage>
</organism>
<dbReference type="AlphaFoldDB" id="A0A0S7WT91"/>
<name>A0A0S7WT91_UNCT6</name>
<proteinExistence type="predicted"/>
<comment type="caution">
    <text evidence="1">The sequence shown here is derived from an EMBL/GenBank/DDBJ whole genome shotgun (WGS) entry which is preliminary data.</text>
</comment>
<accession>A0A0S7WT91</accession>
<protein>
    <submittedName>
        <fullName evidence="1">Uncharacterized protein</fullName>
    </submittedName>
</protein>
<dbReference type="STRING" id="1703770.AMJ39_04890"/>
<evidence type="ECO:0000313" key="2">
    <source>
        <dbReference type="Proteomes" id="UP000052008"/>
    </source>
</evidence>
<reference evidence="1 2" key="1">
    <citation type="journal article" date="2015" name="Microbiome">
        <title>Genomic resolution of linkages in carbon, nitrogen, and sulfur cycling among widespread estuary sediment bacteria.</title>
        <authorList>
            <person name="Baker B.J."/>
            <person name="Lazar C.S."/>
            <person name="Teske A.P."/>
            <person name="Dick G.J."/>
        </authorList>
    </citation>
    <scope>NUCLEOTIDE SEQUENCE [LARGE SCALE GENOMIC DNA]</scope>
    <source>
        <strain evidence="1">DG_24</strain>
    </source>
</reference>